<dbReference type="PANTHER" id="PTHR11528">
    <property type="entry name" value="HEAT SHOCK PROTEIN 90 FAMILY MEMBER"/>
    <property type="match status" value="1"/>
</dbReference>
<evidence type="ECO:0000256" key="2">
    <source>
        <dbReference type="ARBA" id="ARBA00008239"/>
    </source>
</evidence>
<comment type="caution">
    <text evidence="12">The sequence shown here is derived from an EMBL/GenBank/DDBJ whole genome shotgun (WGS) entry which is preliminary data.</text>
</comment>
<keyword evidence="7 8" id="KW-0143">Chaperone</keyword>
<comment type="function">
    <text evidence="8">Molecular chaperone. Has ATPase activity.</text>
</comment>
<dbReference type="EMBL" id="DVFW01000044">
    <property type="protein sequence ID" value="HIQ81281.1"/>
    <property type="molecule type" value="Genomic_DNA"/>
</dbReference>
<dbReference type="InterPro" id="IPR020568">
    <property type="entry name" value="Ribosomal_Su5_D2-typ_SF"/>
</dbReference>
<accession>A0A9D0ZJA4</accession>
<feature type="region of interest" description="Disordered" evidence="10">
    <location>
        <begin position="489"/>
        <end position="508"/>
    </location>
</feature>
<proteinExistence type="inferred from homology"/>
<dbReference type="GO" id="GO:0051082">
    <property type="term" value="F:unfolded protein binding"/>
    <property type="evidence" value="ECO:0007669"/>
    <property type="project" value="UniProtKB-UniRule"/>
</dbReference>
<name>A0A9D0ZJA4_9FIRM</name>
<comment type="similarity">
    <text evidence="2 8">Belongs to the heat shock protein 90 family.</text>
</comment>
<dbReference type="HAMAP" id="MF_00505">
    <property type="entry name" value="HSP90"/>
    <property type="match status" value="1"/>
</dbReference>
<feature type="domain" description="Histidine kinase/HSP90-like ATPase" evidence="11">
    <location>
        <begin position="24"/>
        <end position="177"/>
    </location>
</feature>
<evidence type="ECO:0000256" key="4">
    <source>
        <dbReference type="ARBA" id="ARBA00022741"/>
    </source>
</evidence>
<dbReference type="PIRSF" id="PIRSF002583">
    <property type="entry name" value="Hsp90"/>
    <property type="match status" value="1"/>
</dbReference>
<dbReference type="Pfam" id="PF13589">
    <property type="entry name" value="HATPase_c_3"/>
    <property type="match status" value="1"/>
</dbReference>
<feature type="binding site" evidence="9">
    <location>
        <position position="77"/>
    </location>
    <ligand>
        <name>ATP</name>
        <dbReference type="ChEBI" id="CHEBI:30616"/>
    </ligand>
</feature>
<dbReference type="Proteomes" id="UP000886787">
    <property type="component" value="Unassembled WGS sequence"/>
</dbReference>
<dbReference type="InterPro" id="IPR019805">
    <property type="entry name" value="Heat_shock_protein_90_CS"/>
</dbReference>
<feature type="binding site" evidence="9">
    <location>
        <position position="343"/>
    </location>
    <ligand>
        <name>ATP</name>
        <dbReference type="ChEBI" id="CHEBI:30616"/>
    </ligand>
</feature>
<feature type="binding site" evidence="9">
    <location>
        <position position="82"/>
    </location>
    <ligand>
        <name>ATP</name>
        <dbReference type="ChEBI" id="CHEBI:30616"/>
    </ligand>
</feature>
<feature type="compositionally biased region" description="Basic and acidic residues" evidence="10">
    <location>
        <begin position="498"/>
        <end position="508"/>
    </location>
</feature>
<dbReference type="InterPro" id="IPR037196">
    <property type="entry name" value="HSP90_C"/>
</dbReference>
<dbReference type="InterPro" id="IPR020575">
    <property type="entry name" value="Hsp90_N"/>
</dbReference>
<gene>
    <name evidence="8 12" type="primary">htpG</name>
    <name evidence="12" type="ORF">IAD32_08385</name>
</gene>
<evidence type="ECO:0000313" key="13">
    <source>
        <dbReference type="Proteomes" id="UP000886787"/>
    </source>
</evidence>
<evidence type="ECO:0000313" key="12">
    <source>
        <dbReference type="EMBL" id="HIQ81281.1"/>
    </source>
</evidence>
<feature type="binding site" evidence="9">
    <location>
        <position position="31"/>
    </location>
    <ligand>
        <name>ATP</name>
        <dbReference type="ChEBI" id="CHEBI:30616"/>
    </ligand>
</feature>
<evidence type="ECO:0000256" key="8">
    <source>
        <dbReference type="HAMAP-Rule" id="MF_00505"/>
    </source>
</evidence>
<feature type="binding site" evidence="9">
    <location>
        <position position="90"/>
    </location>
    <ligand>
        <name>ATP</name>
        <dbReference type="ChEBI" id="CHEBI:30616"/>
    </ligand>
</feature>
<feature type="binding site" evidence="9">
    <location>
        <begin position="117"/>
        <end position="122"/>
    </location>
    <ligand>
        <name>ATP</name>
        <dbReference type="ChEBI" id="CHEBI:30616"/>
    </ligand>
</feature>
<dbReference type="Gene3D" id="3.30.230.80">
    <property type="match status" value="1"/>
</dbReference>
<keyword evidence="4 8" id="KW-0547">Nucleotide-binding</keyword>
<evidence type="ECO:0000256" key="6">
    <source>
        <dbReference type="ARBA" id="ARBA00023016"/>
    </source>
</evidence>
<evidence type="ECO:0000256" key="7">
    <source>
        <dbReference type="ARBA" id="ARBA00023186"/>
    </source>
</evidence>
<dbReference type="InterPro" id="IPR003594">
    <property type="entry name" value="HATPase_dom"/>
</dbReference>
<comment type="caution">
    <text evidence="8">Lacks conserved residue(s) required for the propagation of feature annotation.</text>
</comment>
<dbReference type="PRINTS" id="PR00775">
    <property type="entry name" value="HEATSHOCK90"/>
</dbReference>
<dbReference type="GO" id="GO:0140662">
    <property type="term" value="F:ATP-dependent protein folding chaperone"/>
    <property type="evidence" value="ECO:0007669"/>
    <property type="project" value="InterPro"/>
</dbReference>
<evidence type="ECO:0000259" key="11">
    <source>
        <dbReference type="SMART" id="SM00387"/>
    </source>
</evidence>
<keyword evidence="5 8" id="KW-0067">ATP-binding</keyword>
<dbReference type="Gene3D" id="3.30.565.10">
    <property type="entry name" value="Histidine kinase-like ATPase, C-terminal domain"/>
    <property type="match status" value="1"/>
</dbReference>
<feature type="binding site" evidence="9">
    <location>
        <position position="96"/>
    </location>
    <ligand>
        <name>ATP</name>
        <dbReference type="ChEBI" id="CHEBI:30616"/>
    </ligand>
</feature>
<dbReference type="GO" id="GO:0016887">
    <property type="term" value="F:ATP hydrolysis activity"/>
    <property type="evidence" value="ECO:0007669"/>
    <property type="project" value="InterPro"/>
</dbReference>
<evidence type="ECO:0000256" key="3">
    <source>
        <dbReference type="ARBA" id="ARBA00022490"/>
    </source>
</evidence>
<evidence type="ECO:0000256" key="1">
    <source>
        <dbReference type="ARBA" id="ARBA00004496"/>
    </source>
</evidence>
<keyword evidence="6 8" id="KW-0346">Stress response</keyword>
<dbReference type="GO" id="GO:0005737">
    <property type="term" value="C:cytoplasm"/>
    <property type="evidence" value="ECO:0007669"/>
    <property type="project" value="UniProtKB-SubCell"/>
</dbReference>
<comment type="subcellular location">
    <subcellularLocation>
        <location evidence="1 8">Cytoplasm</location>
    </subcellularLocation>
</comment>
<feature type="binding site" evidence="9">
    <location>
        <position position="167"/>
    </location>
    <ligand>
        <name>ATP</name>
        <dbReference type="ChEBI" id="CHEBI:30616"/>
    </ligand>
</feature>
<dbReference type="FunFam" id="3.30.565.10:FF:000009">
    <property type="entry name" value="Molecular chaperone HtpG"/>
    <property type="match status" value="1"/>
</dbReference>
<dbReference type="SUPFAM" id="SSF54211">
    <property type="entry name" value="Ribosomal protein S5 domain 2-like"/>
    <property type="match status" value="1"/>
</dbReference>
<feature type="binding site" evidence="9">
    <location>
        <position position="35"/>
    </location>
    <ligand>
        <name>ATP</name>
        <dbReference type="ChEBI" id="CHEBI:30616"/>
    </ligand>
</feature>
<dbReference type="AlphaFoldDB" id="A0A9D0ZJA4"/>
<dbReference type="InterPro" id="IPR001404">
    <property type="entry name" value="Hsp90_fam"/>
</dbReference>
<comment type="subunit">
    <text evidence="8">Homodimer.</text>
</comment>
<feature type="binding site" evidence="9">
    <location>
        <begin position="97"/>
        <end position="98"/>
    </location>
    <ligand>
        <name>ATP</name>
        <dbReference type="ChEBI" id="CHEBI:30616"/>
    </ligand>
</feature>
<dbReference type="InterPro" id="IPR036890">
    <property type="entry name" value="HATPase_C_sf"/>
</dbReference>
<feature type="region of interest" description="C" evidence="8">
    <location>
        <begin position="555"/>
        <end position="628"/>
    </location>
</feature>
<dbReference type="PROSITE" id="PS00298">
    <property type="entry name" value="HSP90"/>
    <property type="match status" value="1"/>
</dbReference>
<dbReference type="SUPFAM" id="SSF55874">
    <property type="entry name" value="ATPase domain of HSP90 chaperone/DNA topoisomerase II/histidine kinase"/>
    <property type="match status" value="1"/>
</dbReference>
<organism evidence="12 13">
    <name type="scientific">Candidatus Scatavimonas merdigallinarum</name>
    <dbReference type="NCBI Taxonomy" id="2840914"/>
    <lineage>
        <taxon>Bacteria</taxon>
        <taxon>Bacillati</taxon>
        <taxon>Bacillota</taxon>
        <taxon>Clostridia</taxon>
        <taxon>Eubacteriales</taxon>
        <taxon>Oscillospiraceae</taxon>
        <taxon>Oscillospiraceae incertae sedis</taxon>
        <taxon>Candidatus Scatavimonas</taxon>
    </lineage>
</organism>
<dbReference type="Pfam" id="PF00183">
    <property type="entry name" value="HSP90"/>
    <property type="match status" value="1"/>
</dbReference>
<dbReference type="GO" id="GO:0005524">
    <property type="term" value="F:ATP binding"/>
    <property type="evidence" value="ECO:0007669"/>
    <property type="project" value="UniProtKB-UniRule"/>
</dbReference>
<protein>
    <recommendedName>
        <fullName evidence="8">Chaperone protein HtpG</fullName>
    </recommendedName>
    <alternativeName>
        <fullName evidence="8">Heat shock protein HtpG</fullName>
    </alternativeName>
    <alternativeName>
        <fullName evidence="8">High temperature protein G</fullName>
    </alternativeName>
</protein>
<sequence length="628" mass="71951">MRKKSFKAESKRLLDLMIHSIYTHKEIFLREIISNASDALDKLHFVSLTDENARKYAENLAIEITADKEKRILQVSDNGIGMTDKELEENLGTIAKSGSFQFKNDLDEKDKADIIGQFGVGFYSAFMVSDDVTVRTKRYDSDTAYCWSSNGADGYTIEECKKDTPGTDVIMHIKEDAEDEHYSEYLENYRLRELVKTYSDYIRYPIIMDVETSKNTAKEGEEPKYETVVQRQTVNSMVPIWQRSKKEVSDQACADYYMEHFMDREPPLSTIRISAEGLVSYKAMLFIPSVLPYGYYTKEFEKGLQLYSSGVLIMDKCAQLLPDYFAFVKGVVDSPDLSLNISRELLQHDRQLSVIAKNIEKKIKAELVKLMESDFEKYQSFWKHFGRHIKYGVVSDFGMHKEILQDLLIFHSSAVNGYTTLKDYVSRMKEDQKFIYYACGESIQQIALLPQTELCRDKGYEMLYLPEDVDEFAVQALMQFEEKPFKSVTADDAQLQSEEEKKETEKQQEENKELLAFVKEALGEKIAKAVISDKLKSHPVCMTAEGPVTIETEKYFASVPGDEMKPKAVKVLELNASHKAFAALKDAYKIDKEKARNYAQLLYNQALLIAGLPIEDPVAYCDLVCALM</sequence>
<dbReference type="NCBIfam" id="NF003555">
    <property type="entry name" value="PRK05218.1"/>
    <property type="match status" value="1"/>
</dbReference>
<dbReference type="Gene3D" id="1.20.120.790">
    <property type="entry name" value="Heat shock protein 90, C-terminal domain"/>
    <property type="match status" value="1"/>
</dbReference>
<dbReference type="SMART" id="SM00387">
    <property type="entry name" value="HATPase_c"/>
    <property type="match status" value="1"/>
</dbReference>
<reference evidence="12" key="2">
    <citation type="journal article" date="2021" name="PeerJ">
        <title>Extensive microbial diversity within the chicken gut microbiome revealed by metagenomics and culture.</title>
        <authorList>
            <person name="Gilroy R."/>
            <person name="Ravi A."/>
            <person name="Getino M."/>
            <person name="Pursley I."/>
            <person name="Horton D.L."/>
            <person name="Alikhan N.F."/>
            <person name="Baker D."/>
            <person name="Gharbi K."/>
            <person name="Hall N."/>
            <person name="Watson M."/>
            <person name="Adriaenssens E.M."/>
            <person name="Foster-Nyarko E."/>
            <person name="Jarju S."/>
            <person name="Secka A."/>
            <person name="Antonio M."/>
            <person name="Oren A."/>
            <person name="Chaudhuri R.R."/>
            <person name="La Ragione R."/>
            <person name="Hildebrand F."/>
            <person name="Pallen M.J."/>
        </authorList>
    </citation>
    <scope>NUCLEOTIDE SEQUENCE</scope>
    <source>
        <strain evidence="12">ChiSjej1B19-3389</strain>
    </source>
</reference>
<evidence type="ECO:0000256" key="5">
    <source>
        <dbReference type="ARBA" id="ARBA00022840"/>
    </source>
</evidence>
<dbReference type="Gene3D" id="3.40.50.11260">
    <property type="match status" value="1"/>
</dbReference>
<evidence type="ECO:0000256" key="9">
    <source>
        <dbReference type="PIRSR" id="PIRSR002583-1"/>
    </source>
</evidence>
<reference evidence="12" key="1">
    <citation type="submission" date="2020-10" db="EMBL/GenBank/DDBJ databases">
        <authorList>
            <person name="Gilroy R."/>
        </authorList>
    </citation>
    <scope>NUCLEOTIDE SEQUENCE</scope>
    <source>
        <strain evidence="12">ChiSjej1B19-3389</strain>
    </source>
</reference>
<feature type="region of interest" description="A; substrate-binding" evidence="8">
    <location>
        <begin position="1"/>
        <end position="343"/>
    </location>
</feature>
<dbReference type="SUPFAM" id="SSF110942">
    <property type="entry name" value="HSP90 C-terminal domain"/>
    <property type="match status" value="1"/>
</dbReference>
<dbReference type="CDD" id="cd16927">
    <property type="entry name" value="HATPase_Hsp90-like"/>
    <property type="match status" value="1"/>
</dbReference>
<keyword evidence="3 8" id="KW-0963">Cytoplasm</keyword>
<evidence type="ECO:0000256" key="10">
    <source>
        <dbReference type="SAM" id="MobiDB-lite"/>
    </source>
</evidence>